<organism evidence="1 2">
    <name type="scientific">Polyangium mundeleinium</name>
    <dbReference type="NCBI Taxonomy" id="2995306"/>
    <lineage>
        <taxon>Bacteria</taxon>
        <taxon>Pseudomonadati</taxon>
        <taxon>Myxococcota</taxon>
        <taxon>Polyangia</taxon>
        <taxon>Polyangiales</taxon>
        <taxon>Polyangiaceae</taxon>
        <taxon>Polyangium</taxon>
    </lineage>
</organism>
<dbReference type="InterPro" id="IPR004155">
    <property type="entry name" value="PBS_lyase_HEAT"/>
</dbReference>
<sequence>MTMPRSQTRVPTYALEAAWAARLVAQLARGCRKTQHALERLAKLWSPPEPHSCFRPSRHLHQVIPSERDIEVVARYTREERLQVRLAALRALGWASQHETARRVLLEALDDEARSLRRIALYGILRIGTEPVVVAALRRMLVDPVYVHRWQAAQALAGTPYRNEARAALLAAPPRGIRYMTTWLEACAVFGRETLEKALPFSERALAEARPSEPLDTWEHARLVEALRGRMS</sequence>
<comment type="caution">
    <text evidence="1">The sequence shown here is derived from an EMBL/GenBank/DDBJ whole genome shotgun (WGS) entry which is preliminary data.</text>
</comment>
<proteinExistence type="predicted"/>
<dbReference type="InterPro" id="IPR011989">
    <property type="entry name" value="ARM-like"/>
</dbReference>
<accession>A0ABT5FA42</accession>
<gene>
    <name evidence="1" type="ORF">POL67_52125</name>
</gene>
<dbReference type="Pfam" id="PF13646">
    <property type="entry name" value="HEAT_2"/>
    <property type="match status" value="1"/>
</dbReference>
<evidence type="ECO:0000313" key="1">
    <source>
        <dbReference type="EMBL" id="MDC0749980.1"/>
    </source>
</evidence>
<dbReference type="InterPro" id="IPR016024">
    <property type="entry name" value="ARM-type_fold"/>
</dbReference>
<dbReference type="RefSeq" id="WP_271930554.1">
    <property type="nucleotide sequence ID" value="NZ_JAQNDO010000001.1"/>
</dbReference>
<dbReference type="Proteomes" id="UP001221411">
    <property type="component" value="Unassembled WGS sequence"/>
</dbReference>
<keyword evidence="2" id="KW-1185">Reference proteome</keyword>
<name>A0ABT5FA42_9BACT</name>
<dbReference type="SMART" id="SM00567">
    <property type="entry name" value="EZ_HEAT"/>
    <property type="match status" value="1"/>
</dbReference>
<dbReference type="SUPFAM" id="SSF48371">
    <property type="entry name" value="ARM repeat"/>
    <property type="match status" value="1"/>
</dbReference>
<dbReference type="Gene3D" id="1.25.10.10">
    <property type="entry name" value="Leucine-rich Repeat Variant"/>
    <property type="match status" value="1"/>
</dbReference>
<protein>
    <submittedName>
        <fullName evidence="1">HEAT repeat domain-containing protein</fullName>
    </submittedName>
</protein>
<dbReference type="EMBL" id="JAQNDO010000001">
    <property type="protein sequence ID" value="MDC0749980.1"/>
    <property type="molecule type" value="Genomic_DNA"/>
</dbReference>
<evidence type="ECO:0000313" key="2">
    <source>
        <dbReference type="Proteomes" id="UP001221411"/>
    </source>
</evidence>
<reference evidence="1 2" key="1">
    <citation type="submission" date="2022-11" db="EMBL/GenBank/DDBJ databases">
        <title>Minimal conservation of predation-associated metabolite biosynthetic gene clusters underscores biosynthetic potential of Myxococcota including descriptions for ten novel species: Archangium lansinium sp. nov., Myxococcus landrumus sp. nov., Nannocystis bai.</title>
        <authorList>
            <person name="Ahearne A."/>
            <person name="Stevens C."/>
            <person name="Dowd S."/>
        </authorList>
    </citation>
    <scope>NUCLEOTIDE SEQUENCE [LARGE SCALE GENOMIC DNA]</scope>
    <source>
        <strain evidence="1 2">RJM3</strain>
    </source>
</reference>